<feature type="domain" description="Alpha/beta hydrolase fold-3" evidence="2">
    <location>
        <begin position="108"/>
        <end position="294"/>
    </location>
</feature>
<dbReference type="Proteomes" id="UP000321638">
    <property type="component" value="Unassembled WGS sequence"/>
</dbReference>
<keyword evidence="1 3" id="KW-0378">Hydrolase</keyword>
<sequence length="321" mass="34309">MGDRLMEGFRLLRAGRRRRSMPHPHSEAGSMTLIYRDFDQAGLDAAYNNRNAVPDFQAAYVDRWAATSATVRTRVPCRLDIAYGPSPRQRLDVFTPAGSSPPGGRPALLYIHGGYWQSNHKDSYSFPAPVVTGTGALYIAATYDLCPDVTMTVLLEQVRQAVGWLHLHARDIGLDPARLVVAGHSAGGHIAASLAHTDWAARGLPAGALAGALPLSGLYDLEPIRLNYLNAACRMDVAEAAALSPIRHIRPGAPPTVLVVGGAELPELVRQTRDYGAALAQAGVPPRAVVESPGDNHFSVVDVLFDPAGPLWSHLKGLLGA</sequence>
<proteinExistence type="predicted"/>
<reference evidence="3 4" key="1">
    <citation type="submission" date="2019-06" db="EMBL/GenBank/DDBJ databases">
        <title>New taxonomy in bacterial strain CC-CFT640, isolated from vineyard.</title>
        <authorList>
            <person name="Lin S.-Y."/>
            <person name="Tsai C.-F."/>
            <person name="Young C.-C."/>
        </authorList>
    </citation>
    <scope>NUCLEOTIDE SEQUENCE [LARGE SCALE GENOMIC DNA]</scope>
    <source>
        <strain evidence="3 4">CC-CFT640</strain>
    </source>
</reference>
<name>A0A5C8PNT3_9HYPH</name>
<dbReference type="InterPro" id="IPR050300">
    <property type="entry name" value="GDXG_lipolytic_enzyme"/>
</dbReference>
<evidence type="ECO:0000313" key="3">
    <source>
        <dbReference type="EMBL" id="TXL76011.1"/>
    </source>
</evidence>
<dbReference type="SUPFAM" id="SSF53474">
    <property type="entry name" value="alpha/beta-Hydrolases"/>
    <property type="match status" value="1"/>
</dbReference>
<dbReference type="EMBL" id="VDUZ01000012">
    <property type="protein sequence ID" value="TXL76011.1"/>
    <property type="molecule type" value="Genomic_DNA"/>
</dbReference>
<dbReference type="AlphaFoldDB" id="A0A5C8PNT3"/>
<evidence type="ECO:0000313" key="4">
    <source>
        <dbReference type="Proteomes" id="UP000321638"/>
    </source>
</evidence>
<evidence type="ECO:0000256" key="1">
    <source>
        <dbReference type="ARBA" id="ARBA00022801"/>
    </source>
</evidence>
<evidence type="ECO:0000259" key="2">
    <source>
        <dbReference type="Pfam" id="PF07859"/>
    </source>
</evidence>
<dbReference type="Gene3D" id="3.40.50.1820">
    <property type="entry name" value="alpha/beta hydrolase"/>
    <property type="match status" value="1"/>
</dbReference>
<keyword evidence="4" id="KW-1185">Reference proteome</keyword>
<dbReference type="Pfam" id="PF07859">
    <property type="entry name" value="Abhydrolase_3"/>
    <property type="match status" value="1"/>
</dbReference>
<comment type="caution">
    <text evidence="3">The sequence shown here is derived from an EMBL/GenBank/DDBJ whole genome shotgun (WGS) entry which is preliminary data.</text>
</comment>
<accession>A0A5C8PNT3</accession>
<dbReference type="InterPro" id="IPR013094">
    <property type="entry name" value="AB_hydrolase_3"/>
</dbReference>
<dbReference type="InterPro" id="IPR029058">
    <property type="entry name" value="AB_hydrolase_fold"/>
</dbReference>
<dbReference type="PANTHER" id="PTHR48081">
    <property type="entry name" value="AB HYDROLASE SUPERFAMILY PROTEIN C4A8.06C"/>
    <property type="match status" value="1"/>
</dbReference>
<gene>
    <name evidence="3" type="ORF">FHP25_13030</name>
</gene>
<dbReference type="GO" id="GO:0016787">
    <property type="term" value="F:hydrolase activity"/>
    <property type="evidence" value="ECO:0007669"/>
    <property type="project" value="UniProtKB-KW"/>
</dbReference>
<protein>
    <submittedName>
        <fullName evidence="3">Alpha/beta hydrolase</fullName>
    </submittedName>
</protein>
<organism evidence="3 4">
    <name type="scientific">Vineibacter terrae</name>
    <dbReference type="NCBI Taxonomy" id="2586908"/>
    <lineage>
        <taxon>Bacteria</taxon>
        <taxon>Pseudomonadati</taxon>
        <taxon>Pseudomonadota</taxon>
        <taxon>Alphaproteobacteria</taxon>
        <taxon>Hyphomicrobiales</taxon>
        <taxon>Vineibacter</taxon>
    </lineage>
</organism>
<dbReference type="PANTHER" id="PTHR48081:SF33">
    <property type="entry name" value="KYNURENINE FORMAMIDASE"/>
    <property type="match status" value="1"/>
</dbReference>
<dbReference type="OrthoDB" id="9771666at2"/>